<protein>
    <submittedName>
        <fullName evidence="3">AsmA family protein</fullName>
    </submittedName>
</protein>
<reference evidence="3 4" key="1">
    <citation type="submission" date="2019-11" db="EMBL/GenBank/DDBJ databases">
        <title>Whole-genome sequence of Rhodoplanes serenus DSM 18633, type strain.</title>
        <authorList>
            <person name="Kyndt J.A."/>
            <person name="Meyer T.E."/>
        </authorList>
    </citation>
    <scope>NUCLEOTIDE SEQUENCE [LARGE SCALE GENOMIC DNA]</scope>
    <source>
        <strain evidence="3 4">DSM 18633</strain>
    </source>
</reference>
<organism evidence="3 4">
    <name type="scientific">Rhodoplanes serenus</name>
    <dbReference type="NCBI Taxonomy" id="200615"/>
    <lineage>
        <taxon>Bacteria</taxon>
        <taxon>Pseudomonadati</taxon>
        <taxon>Pseudomonadota</taxon>
        <taxon>Alphaproteobacteria</taxon>
        <taxon>Hyphomicrobiales</taxon>
        <taxon>Nitrobacteraceae</taxon>
        <taxon>Rhodoplanes</taxon>
    </lineage>
</organism>
<dbReference type="InterPro" id="IPR052894">
    <property type="entry name" value="AsmA-related"/>
</dbReference>
<feature type="region of interest" description="Disordered" evidence="1">
    <location>
        <begin position="626"/>
        <end position="702"/>
    </location>
</feature>
<dbReference type="EMBL" id="WNKV01000008">
    <property type="protein sequence ID" value="MTW16917.1"/>
    <property type="molecule type" value="Genomic_DNA"/>
</dbReference>
<sequence length="712" mass="73542">MVPRKIAALAAAAVLIVIALAAIHGIPAAGLIDRFSRDALARHDLALDVAGDARLTLWPSTGVTLADVRLRDTVGSDEIARIDRVQAAIGLGDLWGGRLRIAELTLTRPVLRTDPLFARAARAAAQRKTRGPGGANESLLPEDAPVSVGTLVIDNGAVVVRDGGETAEIRIDQLRAASLPAASGRSNLHLDARLGTATVRLTAAADAPSRLAEGRAVPIEATIEAPRLFRTPATLSASLTSAGPVLKLDSLNGLVDQGRLRGAVSVSFAGAKPFVDGSLESERLDLTGLVDAVAGPAATPAAGPRGTPAAPATSPWSDTPLNLFGLRLVDANLTLSARELAIDKVKIAPATVEATLLDGSLTAKLSPSGLYGGQASGEVTLDRSRDEPTLGLRTSFAQVAALPLLRDAAAFEYVEGRARGSLDVRGQGMSPRRIVASLTGRGDLMLEDGAIRGIDMPAMVRSVLDAILSGWQDKGSGQTRFSTFKASFTVDGGVARTTDVAFAGPYMVMSAAGNVDLRDRTLDLRADPRLVSAPETPGQRPGVWGIGVPVAIQGPWSAPRIYADTPNVLANPDGALKALRDAIGGGGQLGKVIEGLKGLAPAQGGEPPREPSALADDILRALKGEAPVPTARDAPAGRDTITPPARPAVPPPAAAAAPPRESTAPRPAPSPAPTPAPSGPVTRETRPKPPPEPTVRELEQGAREFLRDLLGR</sequence>
<name>A0A9X4XKP7_9BRAD</name>
<dbReference type="GO" id="GO:0005886">
    <property type="term" value="C:plasma membrane"/>
    <property type="evidence" value="ECO:0007669"/>
    <property type="project" value="TreeGrafter"/>
</dbReference>
<dbReference type="PANTHER" id="PTHR30441">
    <property type="entry name" value="DUF748 DOMAIN-CONTAINING PROTEIN"/>
    <property type="match status" value="1"/>
</dbReference>
<dbReference type="Pfam" id="PF05170">
    <property type="entry name" value="AsmA"/>
    <property type="match status" value="1"/>
</dbReference>
<feature type="compositionally biased region" description="Pro residues" evidence="1">
    <location>
        <begin position="644"/>
        <end position="653"/>
    </location>
</feature>
<evidence type="ECO:0000259" key="2">
    <source>
        <dbReference type="Pfam" id="PF05170"/>
    </source>
</evidence>
<feature type="compositionally biased region" description="Pro residues" evidence="1">
    <location>
        <begin position="666"/>
        <end position="678"/>
    </location>
</feature>
<proteinExistence type="predicted"/>
<evidence type="ECO:0000256" key="1">
    <source>
        <dbReference type="SAM" id="MobiDB-lite"/>
    </source>
</evidence>
<feature type="domain" description="AsmA" evidence="2">
    <location>
        <begin position="236"/>
        <end position="499"/>
    </location>
</feature>
<evidence type="ECO:0000313" key="3">
    <source>
        <dbReference type="EMBL" id="MTW16917.1"/>
    </source>
</evidence>
<accession>A0A9X4XKP7</accession>
<dbReference type="AlphaFoldDB" id="A0A9X4XKP7"/>
<gene>
    <name evidence="3" type="ORF">GJ689_11950</name>
</gene>
<dbReference type="Proteomes" id="UP000438991">
    <property type="component" value="Unassembled WGS sequence"/>
</dbReference>
<dbReference type="RefSeq" id="WP_155479752.1">
    <property type="nucleotide sequence ID" value="NZ_WNKV01000008.1"/>
</dbReference>
<comment type="caution">
    <text evidence="3">The sequence shown here is derived from an EMBL/GenBank/DDBJ whole genome shotgun (WGS) entry which is preliminary data.</text>
</comment>
<feature type="compositionally biased region" description="Basic and acidic residues" evidence="1">
    <location>
        <begin position="683"/>
        <end position="702"/>
    </location>
</feature>
<feature type="compositionally biased region" description="Low complexity" evidence="1">
    <location>
        <begin position="654"/>
        <end position="665"/>
    </location>
</feature>
<evidence type="ECO:0000313" key="4">
    <source>
        <dbReference type="Proteomes" id="UP000438991"/>
    </source>
</evidence>
<dbReference type="InterPro" id="IPR007844">
    <property type="entry name" value="AsmA"/>
</dbReference>
<dbReference type="GO" id="GO:0090313">
    <property type="term" value="P:regulation of protein targeting to membrane"/>
    <property type="evidence" value="ECO:0007669"/>
    <property type="project" value="TreeGrafter"/>
</dbReference>
<dbReference type="PANTHER" id="PTHR30441:SF4">
    <property type="entry name" value="PROTEIN ASMA"/>
    <property type="match status" value="1"/>
</dbReference>